<protein>
    <recommendedName>
        <fullName evidence="11">Probable deoxycytidylate deaminase</fullName>
        <ecNumber evidence="8">3.5.4.12</ecNumber>
    </recommendedName>
    <alternativeName>
        <fullName evidence="9">dCMP deaminase</fullName>
    </alternativeName>
</protein>
<dbReference type="GO" id="GO:0009165">
    <property type="term" value="P:nucleotide biosynthetic process"/>
    <property type="evidence" value="ECO:0007669"/>
    <property type="project" value="UniProtKB-KW"/>
</dbReference>
<dbReference type="EC" id="3.5.4.12" evidence="8"/>
<proteinExistence type="inferred from homology"/>
<gene>
    <name evidence="14" type="ORF">PHAECO_LOCUS7342</name>
</gene>
<evidence type="ECO:0000256" key="12">
    <source>
        <dbReference type="SAM" id="Phobius"/>
    </source>
</evidence>
<keyword evidence="4" id="KW-0545">Nucleotide biosynthesis</keyword>
<evidence type="ECO:0000256" key="6">
    <source>
        <dbReference type="ARBA" id="ARBA00022833"/>
    </source>
</evidence>
<dbReference type="InterPro" id="IPR002125">
    <property type="entry name" value="CMP_dCMP_dom"/>
</dbReference>
<dbReference type="PROSITE" id="PS00903">
    <property type="entry name" value="CYT_DCMP_DEAMINASES_1"/>
    <property type="match status" value="1"/>
</dbReference>
<sequence>SILIFKFHFFRICSEKVDKYIRIQNQKSGIFSCLFCSVCLVSRLFLFFYFNMSSPQKRDINSKRKDFLEWQEYFMATAFLAAKRSKDPCSQVGACIVNENNVIVGTGYNGMPKGCDDDEFPWAKKSKNALENKYLYVCHAEVNAILNKNSADVKNCTLFVALFPCNECAKVIIQSGIKEVVYISDKHAHKTHTIASKRMLNAAGISYRQFIPRQKQIVIDFSEINWNEMNQLPSTPVKDINAHTQKEKLKEEDQGK</sequence>
<dbReference type="Proteomes" id="UP001153737">
    <property type="component" value="Chromosome 3"/>
</dbReference>
<evidence type="ECO:0000256" key="2">
    <source>
        <dbReference type="ARBA" id="ARBA00006576"/>
    </source>
</evidence>
<dbReference type="GO" id="GO:0005737">
    <property type="term" value="C:cytoplasm"/>
    <property type="evidence" value="ECO:0007669"/>
    <property type="project" value="TreeGrafter"/>
</dbReference>
<keyword evidence="6" id="KW-0862">Zinc</keyword>
<keyword evidence="15" id="KW-1185">Reference proteome</keyword>
<dbReference type="InterPro" id="IPR035105">
    <property type="entry name" value="Deoxycytidylate_deaminase_dom"/>
</dbReference>
<dbReference type="InterPro" id="IPR016192">
    <property type="entry name" value="APOBEC/CMP_deaminase_Zn-bd"/>
</dbReference>
<evidence type="ECO:0000256" key="1">
    <source>
        <dbReference type="ARBA" id="ARBA00001947"/>
    </source>
</evidence>
<evidence type="ECO:0000259" key="13">
    <source>
        <dbReference type="PROSITE" id="PS51747"/>
    </source>
</evidence>
<evidence type="ECO:0000256" key="4">
    <source>
        <dbReference type="ARBA" id="ARBA00022727"/>
    </source>
</evidence>
<dbReference type="GO" id="GO:0004132">
    <property type="term" value="F:dCMP deaminase activity"/>
    <property type="evidence" value="ECO:0007669"/>
    <property type="project" value="UniProtKB-EC"/>
</dbReference>
<evidence type="ECO:0000313" key="14">
    <source>
        <dbReference type="EMBL" id="CAH1159863.1"/>
    </source>
</evidence>
<reference evidence="14" key="2">
    <citation type="submission" date="2022-10" db="EMBL/GenBank/DDBJ databases">
        <authorList>
            <consortium name="ENA_rothamsted_submissions"/>
            <consortium name="culmorum"/>
            <person name="King R."/>
        </authorList>
    </citation>
    <scope>NUCLEOTIDE SEQUENCE</scope>
</reference>
<evidence type="ECO:0000256" key="10">
    <source>
        <dbReference type="ARBA" id="ARBA00052978"/>
    </source>
</evidence>
<dbReference type="Pfam" id="PF00383">
    <property type="entry name" value="dCMP_cyt_deam_1"/>
    <property type="match status" value="1"/>
</dbReference>
<feature type="transmembrane region" description="Helical" evidence="12">
    <location>
        <begin position="29"/>
        <end position="50"/>
    </location>
</feature>
<keyword evidence="12" id="KW-0812">Transmembrane</keyword>
<feature type="domain" description="CMP/dCMP-type deaminase" evidence="13">
    <location>
        <begin position="69"/>
        <end position="207"/>
    </location>
</feature>
<accession>A0A9P0GMZ7</accession>
<dbReference type="GO" id="GO:0008270">
    <property type="term" value="F:zinc ion binding"/>
    <property type="evidence" value="ECO:0007669"/>
    <property type="project" value="InterPro"/>
</dbReference>
<comment type="function">
    <text evidence="7">Supplies the nucleotide substrate for thymidylate synthetase.</text>
</comment>
<dbReference type="FunFam" id="3.40.140.10:FF:000021">
    <property type="entry name" value="Deoxycytidylate deaminase"/>
    <property type="match status" value="1"/>
</dbReference>
<evidence type="ECO:0000256" key="9">
    <source>
        <dbReference type="ARBA" id="ARBA00041763"/>
    </source>
</evidence>
<keyword evidence="5" id="KW-0378">Hydrolase</keyword>
<dbReference type="AlphaFoldDB" id="A0A9P0GMZ7"/>
<name>A0A9P0GMZ7_PHACE</name>
<evidence type="ECO:0000313" key="15">
    <source>
        <dbReference type="Proteomes" id="UP001153737"/>
    </source>
</evidence>
<keyword evidence="12" id="KW-1133">Transmembrane helix</keyword>
<evidence type="ECO:0000256" key="11">
    <source>
        <dbReference type="ARBA" id="ARBA00071625"/>
    </source>
</evidence>
<feature type="non-terminal residue" evidence="14">
    <location>
        <position position="256"/>
    </location>
</feature>
<dbReference type="Gene3D" id="3.40.140.10">
    <property type="entry name" value="Cytidine Deaminase, domain 2"/>
    <property type="match status" value="1"/>
</dbReference>
<comment type="cofactor">
    <cofactor evidence="1">
        <name>Zn(2+)</name>
        <dbReference type="ChEBI" id="CHEBI:29105"/>
    </cofactor>
</comment>
<evidence type="ECO:0000256" key="5">
    <source>
        <dbReference type="ARBA" id="ARBA00022801"/>
    </source>
</evidence>
<dbReference type="InterPro" id="IPR016193">
    <property type="entry name" value="Cytidine_deaminase-like"/>
</dbReference>
<evidence type="ECO:0000256" key="8">
    <source>
        <dbReference type="ARBA" id="ARBA00038938"/>
    </source>
</evidence>
<dbReference type="SUPFAM" id="SSF53927">
    <property type="entry name" value="Cytidine deaminase-like"/>
    <property type="match status" value="1"/>
</dbReference>
<evidence type="ECO:0000256" key="3">
    <source>
        <dbReference type="ARBA" id="ARBA00022723"/>
    </source>
</evidence>
<keyword evidence="3" id="KW-0479">Metal-binding</keyword>
<comment type="similarity">
    <text evidence="2">Belongs to the cytidine and deoxycytidylate deaminase family.</text>
</comment>
<dbReference type="PANTHER" id="PTHR11086:SF18">
    <property type="entry name" value="DEOXYCYTIDYLATE DEAMINASE"/>
    <property type="match status" value="1"/>
</dbReference>
<organism evidence="14 15">
    <name type="scientific">Phaedon cochleariae</name>
    <name type="common">Mustard beetle</name>
    <dbReference type="NCBI Taxonomy" id="80249"/>
    <lineage>
        <taxon>Eukaryota</taxon>
        <taxon>Metazoa</taxon>
        <taxon>Ecdysozoa</taxon>
        <taxon>Arthropoda</taxon>
        <taxon>Hexapoda</taxon>
        <taxon>Insecta</taxon>
        <taxon>Pterygota</taxon>
        <taxon>Neoptera</taxon>
        <taxon>Endopterygota</taxon>
        <taxon>Coleoptera</taxon>
        <taxon>Polyphaga</taxon>
        <taxon>Cucujiformia</taxon>
        <taxon>Chrysomeloidea</taxon>
        <taxon>Chrysomelidae</taxon>
        <taxon>Chrysomelinae</taxon>
        <taxon>Chrysomelini</taxon>
        <taxon>Phaedon</taxon>
    </lineage>
</organism>
<keyword evidence="12" id="KW-0472">Membrane</keyword>
<dbReference type="EMBL" id="OU896709">
    <property type="protein sequence ID" value="CAH1159863.1"/>
    <property type="molecule type" value="Genomic_DNA"/>
</dbReference>
<dbReference type="OrthoDB" id="6710946at2759"/>
<dbReference type="PANTHER" id="PTHR11086">
    <property type="entry name" value="DEOXYCYTIDYLATE DEAMINASE-RELATED"/>
    <property type="match status" value="1"/>
</dbReference>
<dbReference type="InterPro" id="IPR015517">
    <property type="entry name" value="dCMP_deaminase-rel"/>
</dbReference>
<comment type="catalytic activity">
    <reaction evidence="10">
        <text>dCMP + H2O + H(+) = dUMP + NH4(+)</text>
        <dbReference type="Rhea" id="RHEA:22924"/>
        <dbReference type="ChEBI" id="CHEBI:15377"/>
        <dbReference type="ChEBI" id="CHEBI:15378"/>
        <dbReference type="ChEBI" id="CHEBI:28938"/>
        <dbReference type="ChEBI" id="CHEBI:57566"/>
        <dbReference type="ChEBI" id="CHEBI:246422"/>
        <dbReference type="EC" id="3.5.4.12"/>
    </reaction>
</comment>
<dbReference type="PROSITE" id="PS51747">
    <property type="entry name" value="CYT_DCMP_DEAMINASES_2"/>
    <property type="match status" value="1"/>
</dbReference>
<evidence type="ECO:0000256" key="7">
    <source>
        <dbReference type="ARBA" id="ARBA00037036"/>
    </source>
</evidence>
<reference evidence="14" key="1">
    <citation type="submission" date="2022-01" db="EMBL/GenBank/DDBJ databases">
        <authorList>
            <person name="King R."/>
        </authorList>
    </citation>
    <scope>NUCLEOTIDE SEQUENCE</scope>
</reference>
<dbReference type="CDD" id="cd01286">
    <property type="entry name" value="deoxycytidylate_deaminase"/>
    <property type="match status" value="1"/>
</dbReference>